<keyword evidence="7" id="KW-0131">Cell cycle</keyword>
<evidence type="ECO:0000256" key="4">
    <source>
        <dbReference type="SAM" id="Phobius"/>
    </source>
</evidence>
<evidence type="ECO:0000259" key="5">
    <source>
        <dbReference type="Pfam" id="PF00905"/>
    </source>
</evidence>
<dbReference type="InterPro" id="IPR050515">
    <property type="entry name" value="Beta-lactam/transpept"/>
</dbReference>
<evidence type="ECO:0000256" key="2">
    <source>
        <dbReference type="ARBA" id="ARBA00007171"/>
    </source>
</evidence>
<dbReference type="SUPFAM" id="SSF56601">
    <property type="entry name" value="beta-lactamase/transpeptidase-like"/>
    <property type="match status" value="1"/>
</dbReference>
<evidence type="ECO:0000313" key="8">
    <source>
        <dbReference type="Proteomes" id="UP001519343"/>
    </source>
</evidence>
<protein>
    <submittedName>
        <fullName evidence="7">Cell division protein FtsI/penicillin-binding protein 2</fullName>
    </submittedName>
</protein>
<dbReference type="Pfam" id="PF00905">
    <property type="entry name" value="Transpeptidase"/>
    <property type="match status" value="1"/>
</dbReference>
<sequence length="599" mass="66204">MMDLSNTNKRRMFCSLVILGFIMCCLIIRLLWIQIISVHQFSAHSINLVEEAVSQRKQEVILHTGRGDILDRNGTPLTGTPVKGVAVFPLVRGVTNQDKLEQLANILRINHQKFIELVDGVKEPTFIRGENGRILALSDEEARQVEELALPGIIPLPITERYQNDGLAAHLIGYISQNPELIEKEYADELRNGEISRHSLIGASGLERSFQRFLQGVGPTSVSYFVDGRGNPLNGLKARLIEQENQFYPLSVVTTVDHDLQQKVEQWMGQAGIKQGSVTILDANTREVLAMASQPEFNPTKIDPNQSDWVNRAIKQISPGSVFKTVIAAAVLEEGLVKPDDHFECNGSYGKYGFSCWKEGGHGSITFAEAFAESCNITFAKAALKLPPGKIEEYAAKLGVTQRVGWEESPFFKMDTFRQFSGEDAGQIFSPKTQKKDEGIIIQTAIGQRDVQITPLQAANMVASIVGGGERKEVRVVGDIRYKTGSVFYSFEDKELPGEGIKPYTAYQLRKMMELVVTDGTAKALAEADWQIAGKTGTAQIDSKGAGKNNQWFVGYAPSESPKYVIAIVAEQENLSGSNRVIPLFKRIVNELAALEEQN</sequence>
<name>A0ABS4GK43_9BACL</name>
<keyword evidence="4" id="KW-1133">Transmembrane helix</keyword>
<feature type="transmembrane region" description="Helical" evidence="4">
    <location>
        <begin position="12"/>
        <end position="32"/>
    </location>
</feature>
<dbReference type="Proteomes" id="UP001519343">
    <property type="component" value="Unassembled WGS sequence"/>
</dbReference>
<dbReference type="InterPro" id="IPR012338">
    <property type="entry name" value="Beta-lactam/transpept-like"/>
</dbReference>
<comment type="subcellular location">
    <subcellularLocation>
        <location evidence="1">Membrane</location>
    </subcellularLocation>
</comment>
<gene>
    <name evidence="7" type="ORF">J2Z37_000459</name>
</gene>
<feature type="domain" description="Penicillin-binding protein transpeptidase" evidence="5">
    <location>
        <begin position="276"/>
        <end position="588"/>
    </location>
</feature>
<dbReference type="PANTHER" id="PTHR30627:SF24">
    <property type="entry name" value="PENICILLIN-BINDING PROTEIN 4B"/>
    <property type="match status" value="1"/>
</dbReference>
<dbReference type="Gene3D" id="3.40.710.10">
    <property type="entry name" value="DD-peptidase/beta-lactamase superfamily"/>
    <property type="match status" value="1"/>
</dbReference>
<comment type="similarity">
    <text evidence="2">Belongs to the transpeptidase family.</text>
</comment>
<evidence type="ECO:0000256" key="3">
    <source>
        <dbReference type="ARBA" id="ARBA00023136"/>
    </source>
</evidence>
<accession>A0ABS4GK43</accession>
<keyword evidence="8" id="KW-1185">Reference proteome</keyword>
<dbReference type="GO" id="GO:0051301">
    <property type="term" value="P:cell division"/>
    <property type="evidence" value="ECO:0007669"/>
    <property type="project" value="UniProtKB-KW"/>
</dbReference>
<dbReference type="InterPro" id="IPR005311">
    <property type="entry name" value="PBP_dimer"/>
</dbReference>
<evidence type="ECO:0000313" key="7">
    <source>
        <dbReference type="EMBL" id="MBP1930472.1"/>
    </source>
</evidence>
<dbReference type="Pfam" id="PF03717">
    <property type="entry name" value="PBP_dimer"/>
    <property type="match status" value="1"/>
</dbReference>
<organism evidence="7 8">
    <name type="scientific">Ammoniphilus resinae</name>
    <dbReference type="NCBI Taxonomy" id="861532"/>
    <lineage>
        <taxon>Bacteria</taxon>
        <taxon>Bacillati</taxon>
        <taxon>Bacillota</taxon>
        <taxon>Bacilli</taxon>
        <taxon>Bacillales</taxon>
        <taxon>Paenibacillaceae</taxon>
        <taxon>Aneurinibacillus group</taxon>
        <taxon>Ammoniphilus</taxon>
    </lineage>
</organism>
<keyword evidence="7" id="KW-0132">Cell division</keyword>
<keyword evidence="3 4" id="KW-0472">Membrane</keyword>
<dbReference type="PANTHER" id="PTHR30627">
    <property type="entry name" value="PEPTIDOGLYCAN D,D-TRANSPEPTIDASE"/>
    <property type="match status" value="1"/>
</dbReference>
<feature type="domain" description="Penicillin-binding protein dimerisation" evidence="6">
    <location>
        <begin position="65"/>
        <end position="234"/>
    </location>
</feature>
<dbReference type="SUPFAM" id="SSF56519">
    <property type="entry name" value="Penicillin binding protein dimerisation domain"/>
    <property type="match status" value="1"/>
</dbReference>
<evidence type="ECO:0000256" key="1">
    <source>
        <dbReference type="ARBA" id="ARBA00004370"/>
    </source>
</evidence>
<evidence type="ECO:0000259" key="6">
    <source>
        <dbReference type="Pfam" id="PF03717"/>
    </source>
</evidence>
<dbReference type="Gene3D" id="3.90.1310.10">
    <property type="entry name" value="Penicillin-binding protein 2a (Domain 2)"/>
    <property type="match status" value="1"/>
</dbReference>
<keyword evidence="4" id="KW-0812">Transmembrane</keyword>
<dbReference type="InterPro" id="IPR001460">
    <property type="entry name" value="PCN-bd_Tpept"/>
</dbReference>
<proteinExistence type="inferred from homology"/>
<dbReference type="InterPro" id="IPR036138">
    <property type="entry name" value="PBP_dimer_sf"/>
</dbReference>
<reference evidence="7 8" key="1">
    <citation type="submission" date="2021-03" db="EMBL/GenBank/DDBJ databases">
        <title>Genomic Encyclopedia of Type Strains, Phase IV (KMG-IV): sequencing the most valuable type-strain genomes for metagenomic binning, comparative biology and taxonomic classification.</title>
        <authorList>
            <person name="Goeker M."/>
        </authorList>
    </citation>
    <scope>NUCLEOTIDE SEQUENCE [LARGE SCALE GENOMIC DNA]</scope>
    <source>
        <strain evidence="7 8">DSM 24738</strain>
    </source>
</reference>
<comment type="caution">
    <text evidence="7">The sequence shown here is derived from an EMBL/GenBank/DDBJ whole genome shotgun (WGS) entry which is preliminary data.</text>
</comment>
<dbReference type="EMBL" id="JAGGKT010000001">
    <property type="protein sequence ID" value="MBP1930472.1"/>
    <property type="molecule type" value="Genomic_DNA"/>
</dbReference>